<dbReference type="InterPro" id="IPR036179">
    <property type="entry name" value="Ig-like_dom_sf"/>
</dbReference>
<evidence type="ECO:0000256" key="1">
    <source>
        <dbReference type="ARBA" id="ARBA00004370"/>
    </source>
</evidence>
<dbReference type="InterPro" id="IPR013783">
    <property type="entry name" value="Ig-like_fold"/>
</dbReference>
<dbReference type="InterPro" id="IPR013106">
    <property type="entry name" value="Ig_V-set"/>
</dbReference>
<dbReference type="SMART" id="SM00409">
    <property type="entry name" value="IG"/>
    <property type="match status" value="2"/>
</dbReference>
<dbReference type="PANTHER" id="PTHR11860">
    <property type="entry name" value="POLYMERIC-IMMUNOGLOBULIN RECEPTOR"/>
    <property type="match status" value="1"/>
</dbReference>
<sequence>LIFRNVKSPNTKRPLNYSLVLLTALISAKTTEVSVVEGQRFDFRCDYSQNYTNHSKYFCLYDDGKPSGYLIRSEGHDRWETSGRFALYDNTSGPFFTVSLDEPRLDDSGTYWCGVDRLLQLLQCCHNYNTIVVTAVEGQEVEIKCVHSNAASNVKYFCSRPCGDEDVLVTSKRPHKDGKFRIRDKGNTFYVTVSKLRLEDSGTYWCGIERVGVDTYTQVDIRVSELFQLCMRAAFSQQQYKANCLEFIFGDKHNVKSIPNVCVCQLMHVFTLRTEKGQPMVQAIPSTQDQDRHPDGAAPSTGQKHGAFSSANSTTDLYSDVSPEPQTQQEALFYSTVSFNKHADCSAATPPDPMTTYTTIELRSTDESAVYSNV</sequence>
<dbReference type="InterPro" id="IPR050671">
    <property type="entry name" value="CD300_family_receptors"/>
</dbReference>
<feature type="region of interest" description="Disordered" evidence="4">
    <location>
        <begin position="285"/>
        <end position="322"/>
    </location>
</feature>
<protein>
    <recommendedName>
        <fullName evidence="5">Immunoglobulin domain-containing protein</fullName>
    </recommendedName>
</protein>
<dbReference type="AlphaFoldDB" id="A0A672I1S4"/>
<keyword evidence="3" id="KW-0472">Membrane</keyword>
<reference evidence="6" key="1">
    <citation type="submission" date="2019-06" db="EMBL/GenBank/DDBJ databases">
        <authorList>
            <consortium name="Wellcome Sanger Institute Data Sharing"/>
        </authorList>
    </citation>
    <scope>NUCLEOTIDE SEQUENCE [LARGE SCALE GENOMIC DNA]</scope>
</reference>
<dbReference type="InParanoid" id="A0A672I1S4"/>
<evidence type="ECO:0000256" key="4">
    <source>
        <dbReference type="SAM" id="MobiDB-lite"/>
    </source>
</evidence>
<reference evidence="6" key="2">
    <citation type="submission" date="2025-08" db="UniProtKB">
        <authorList>
            <consortium name="Ensembl"/>
        </authorList>
    </citation>
    <scope>IDENTIFICATION</scope>
</reference>
<name>A0A672I1S4_SALFA</name>
<reference evidence="6" key="3">
    <citation type="submission" date="2025-09" db="UniProtKB">
        <authorList>
            <consortium name="Ensembl"/>
        </authorList>
    </citation>
    <scope>IDENTIFICATION</scope>
</reference>
<dbReference type="InterPro" id="IPR003599">
    <property type="entry name" value="Ig_sub"/>
</dbReference>
<dbReference type="SUPFAM" id="SSF48726">
    <property type="entry name" value="Immunoglobulin"/>
    <property type="match status" value="2"/>
</dbReference>
<dbReference type="PANTHER" id="PTHR11860:SF118">
    <property type="entry name" value="CMRF35-LIKE MOLECULE 3-RELATED"/>
    <property type="match status" value="1"/>
</dbReference>
<evidence type="ECO:0000313" key="6">
    <source>
        <dbReference type="Ensembl" id="ENSSFAP00005035177.1"/>
    </source>
</evidence>
<dbReference type="GO" id="GO:0004888">
    <property type="term" value="F:transmembrane signaling receptor activity"/>
    <property type="evidence" value="ECO:0007669"/>
    <property type="project" value="TreeGrafter"/>
</dbReference>
<comment type="subcellular location">
    <subcellularLocation>
        <location evidence="1">Membrane</location>
    </subcellularLocation>
</comment>
<proteinExistence type="predicted"/>
<accession>A0A672I1S4</accession>
<evidence type="ECO:0000256" key="2">
    <source>
        <dbReference type="ARBA" id="ARBA00022692"/>
    </source>
</evidence>
<dbReference type="Proteomes" id="UP000472267">
    <property type="component" value="Chromosome 6"/>
</dbReference>
<dbReference type="Gene3D" id="2.60.40.10">
    <property type="entry name" value="Immunoglobulins"/>
    <property type="match status" value="2"/>
</dbReference>
<dbReference type="GO" id="GO:0005886">
    <property type="term" value="C:plasma membrane"/>
    <property type="evidence" value="ECO:0007669"/>
    <property type="project" value="TreeGrafter"/>
</dbReference>
<feature type="domain" description="Immunoglobulin" evidence="5">
    <location>
        <begin position="30"/>
        <end position="133"/>
    </location>
</feature>
<organism evidence="6 7">
    <name type="scientific">Salarias fasciatus</name>
    <name type="common">Jewelled blenny</name>
    <name type="synonym">Blennius fasciatus</name>
    <dbReference type="NCBI Taxonomy" id="181472"/>
    <lineage>
        <taxon>Eukaryota</taxon>
        <taxon>Metazoa</taxon>
        <taxon>Chordata</taxon>
        <taxon>Craniata</taxon>
        <taxon>Vertebrata</taxon>
        <taxon>Euteleostomi</taxon>
        <taxon>Actinopterygii</taxon>
        <taxon>Neopterygii</taxon>
        <taxon>Teleostei</taxon>
        <taxon>Neoteleostei</taxon>
        <taxon>Acanthomorphata</taxon>
        <taxon>Ovalentaria</taxon>
        <taxon>Blenniimorphae</taxon>
        <taxon>Blenniiformes</taxon>
        <taxon>Blennioidei</taxon>
        <taxon>Blenniidae</taxon>
        <taxon>Salariinae</taxon>
        <taxon>Salarias</taxon>
    </lineage>
</organism>
<keyword evidence="7" id="KW-1185">Reference proteome</keyword>
<evidence type="ECO:0000313" key="7">
    <source>
        <dbReference type="Proteomes" id="UP000472267"/>
    </source>
</evidence>
<feature type="domain" description="Immunoglobulin" evidence="5">
    <location>
        <begin position="134"/>
        <end position="224"/>
    </location>
</feature>
<dbReference type="Pfam" id="PF07686">
    <property type="entry name" value="V-set"/>
    <property type="match status" value="2"/>
</dbReference>
<dbReference type="Ensembl" id="ENSSFAT00005036507.1">
    <property type="protein sequence ID" value="ENSSFAP00005035177.1"/>
    <property type="gene ID" value="ENSSFAG00005017840.1"/>
</dbReference>
<keyword evidence="2" id="KW-0812">Transmembrane</keyword>
<evidence type="ECO:0000256" key="3">
    <source>
        <dbReference type="ARBA" id="ARBA00023136"/>
    </source>
</evidence>
<dbReference type="OMA" id="KANCLEF"/>
<evidence type="ECO:0000259" key="5">
    <source>
        <dbReference type="SMART" id="SM00409"/>
    </source>
</evidence>